<evidence type="ECO:0000256" key="3">
    <source>
        <dbReference type="ARBA" id="ARBA00023163"/>
    </source>
</evidence>
<dbReference type="InterPro" id="IPR020449">
    <property type="entry name" value="Tscrpt_reg_AraC-type_HTH"/>
</dbReference>
<dbReference type="SUPFAM" id="SSF51215">
    <property type="entry name" value="Regulatory protein AraC"/>
    <property type="match status" value="1"/>
</dbReference>
<dbReference type="EMBL" id="WNZW01000002">
    <property type="protein sequence ID" value="MUG45145.1"/>
    <property type="molecule type" value="Genomic_DNA"/>
</dbReference>
<keyword evidence="1" id="KW-0805">Transcription regulation</keyword>
<reference evidence="5 6" key="1">
    <citation type="submission" date="2019-11" db="EMBL/GenBank/DDBJ databases">
        <title>Draft genome sequences of five Paenibacillus species of dairy origin.</title>
        <authorList>
            <person name="Olajide A.M."/>
            <person name="Chen S."/>
            <person name="Lapointe G."/>
        </authorList>
    </citation>
    <scope>NUCLEOTIDE SEQUENCE [LARGE SCALE GENOMIC DNA]</scope>
    <source>
        <strain evidence="5 6">12CR55</strain>
    </source>
</reference>
<dbReference type="AlphaFoldDB" id="A0A7X3CMF4"/>
<evidence type="ECO:0000313" key="5">
    <source>
        <dbReference type="EMBL" id="MUG45145.1"/>
    </source>
</evidence>
<dbReference type="OrthoDB" id="192171at2"/>
<feature type="domain" description="HTH araC/xylS-type" evidence="4">
    <location>
        <begin position="174"/>
        <end position="272"/>
    </location>
</feature>
<dbReference type="RefSeq" id="WP_155610513.1">
    <property type="nucleotide sequence ID" value="NZ_WNZW01000002.1"/>
</dbReference>
<dbReference type="InterPro" id="IPR003313">
    <property type="entry name" value="AraC-bd"/>
</dbReference>
<dbReference type="Proteomes" id="UP000447876">
    <property type="component" value="Unassembled WGS sequence"/>
</dbReference>
<evidence type="ECO:0000259" key="4">
    <source>
        <dbReference type="PROSITE" id="PS01124"/>
    </source>
</evidence>
<dbReference type="InterPro" id="IPR009057">
    <property type="entry name" value="Homeodomain-like_sf"/>
</dbReference>
<dbReference type="GO" id="GO:0043565">
    <property type="term" value="F:sequence-specific DNA binding"/>
    <property type="evidence" value="ECO:0007669"/>
    <property type="project" value="InterPro"/>
</dbReference>
<dbReference type="Gene3D" id="1.10.10.60">
    <property type="entry name" value="Homeodomain-like"/>
    <property type="match status" value="2"/>
</dbReference>
<dbReference type="InterPro" id="IPR037923">
    <property type="entry name" value="HTH-like"/>
</dbReference>
<dbReference type="GO" id="GO:0003700">
    <property type="term" value="F:DNA-binding transcription factor activity"/>
    <property type="evidence" value="ECO:0007669"/>
    <property type="project" value="InterPro"/>
</dbReference>
<keyword evidence="3" id="KW-0804">Transcription</keyword>
<dbReference type="SMART" id="SM00342">
    <property type="entry name" value="HTH_ARAC"/>
    <property type="match status" value="1"/>
</dbReference>
<organism evidence="5 6">
    <name type="scientific">Paenibacillus woosongensis</name>
    <dbReference type="NCBI Taxonomy" id="307580"/>
    <lineage>
        <taxon>Bacteria</taxon>
        <taxon>Bacillati</taxon>
        <taxon>Bacillota</taxon>
        <taxon>Bacilli</taxon>
        <taxon>Bacillales</taxon>
        <taxon>Paenibacillaceae</taxon>
        <taxon>Paenibacillus</taxon>
    </lineage>
</organism>
<dbReference type="Gene3D" id="2.60.120.280">
    <property type="entry name" value="Regulatory protein AraC"/>
    <property type="match status" value="1"/>
</dbReference>
<evidence type="ECO:0000256" key="2">
    <source>
        <dbReference type="ARBA" id="ARBA00023125"/>
    </source>
</evidence>
<dbReference type="PANTHER" id="PTHR43280:SF10">
    <property type="entry name" value="REGULATORY PROTEIN POCR"/>
    <property type="match status" value="1"/>
</dbReference>
<dbReference type="Pfam" id="PF02311">
    <property type="entry name" value="AraC_binding"/>
    <property type="match status" value="1"/>
</dbReference>
<dbReference type="SUPFAM" id="SSF46689">
    <property type="entry name" value="Homeodomain-like"/>
    <property type="match status" value="2"/>
</dbReference>
<comment type="caution">
    <text evidence="5">The sequence shown here is derived from an EMBL/GenBank/DDBJ whole genome shotgun (WGS) entry which is preliminary data.</text>
</comment>
<dbReference type="Pfam" id="PF12833">
    <property type="entry name" value="HTH_18"/>
    <property type="match status" value="1"/>
</dbReference>
<keyword evidence="2" id="KW-0238">DNA-binding</keyword>
<dbReference type="PRINTS" id="PR00032">
    <property type="entry name" value="HTHARAC"/>
</dbReference>
<gene>
    <name evidence="5" type="ORF">GNP95_09060</name>
</gene>
<protein>
    <submittedName>
        <fullName evidence="5">Helix-turn-helix domain-containing protein</fullName>
    </submittedName>
</protein>
<dbReference type="InterPro" id="IPR018060">
    <property type="entry name" value="HTH_AraC"/>
</dbReference>
<dbReference type="PANTHER" id="PTHR43280">
    <property type="entry name" value="ARAC-FAMILY TRANSCRIPTIONAL REGULATOR"/>
    <property type="match status" value="1"/>
</dbReference>
<evidence type="ECO:0000256" key="1">
    <source>
        <dbReference type="ARBA" id="ARBA00023015"/>
    </source>
</evidence>
<name>A0A7X3CMF4_9BACL</name>
<proteinExistence type="predicted"/>
<accession>A0A7X3CMF4</accession>
<sequence length="281" mass="32716">MNGYLFHVDQPLHMTMTGKFASPSPDWIHLSRVLMDYELFVQTKGVLYIADEKEQYVLEGGDFLLMPPRARQYGYRASDCSFYWLHFIPSGGGADVQVMDTAQHVHQAGSIVIPRKGTLRSADKMIVLMKQLQDAVRNYREQTLSNYMTTTILCELYNLLFRPNRKIKQHQLYNDIVDYIQWHRYEPLKVSQIADHFGYNVKYLSHLFSSIAGVSLKQFILQQKIAAASFLLTDTNQTINEIAMQLSYHDSHHFMKSFKQMTGLTPTEYRNAYANRLLFYE</sequence>
<evidence type="ECO:0000313" key="6">
    <source>
        <dbReference type="Proteomes" id="UP000447876"/>
    </source>
</evidence>
<dbReference type="PROSITE" id="PS01124">
    <property type="entry name" value="HTH_ARAC_FAMILY_2"/>
    <property type="match status" value="1"/>
</dbReference>